<gene>
    <name evidence="2" type="ORF">K470DRAFT_260661</name>
</gene>
<dbReference type="AlphaFoldDB" id="A0A6A7BR61"/>
<name>A0A6A7BR61_9PEZI</name>
<dbReference type="Proteomes" id="UP000799421">
    <property type="component" value="Unassembled WGS sequence"/>
</dbReference>
<evidence type="ECO:0000313" key="3">
    <source>
        <dbReference type="Proteomes" id="UP000799421"/>
    </source>
</evidence>
<sequence>MSSYFGPLRTTIHERPNWYKSHLGLKLHSRRCMKSLSKEGCTKSEVEYLWCAANCVIDPRRVWKSASIICASAHIVTCHANSEVETVMMPDKESYPLRSLKDDLFPLSSTPLTNSLSPHQNPCLPPPIQPSPASSQKGTYAIHTNLIPPSLPGAGE</sequence>
<evidence type="ECO:0000256" key="1">
    <source>
        <dbReference type="SAM" id="MobiDB-lite"/>
    </source>
</evidence>
<keyword evidence="3" id="KW-1185">Reference proteome</keyword>
<organism evidence="2 3">
    <name type="scientific">Piedraia hortae CBS 480.64</name>
    <dbReference type="NCBI Taxonomy" id="1314780"/>
    <lineage>
        <taxon>Eukaryota</taxon>
        <taxon>Fungi</taxon>
        <taxon>Dikarya</taxon>
        <taxon>Ascomycota</taxon>
        <taxon>Pezizomycotina</taxon>
        <taxon>Dothideomycetes</taxon>
        <taxon>Dothideomycetidae</taxon>
        <taxon>Capnodiales</taxon>
        <taxon>Piedraiaceae</taxon>
        <taxon>Piedraia</taxon>
    </lineage>
</organism>
<proteinExistence type="predicted"/>
<accession>A0A6A7BR61</accession>
<reference evidence="2" key="1">
    <citation type="journal article" date="2020" name="Stud. Mycol.">
        <title>101 Dothideomycetes genomes: a test case for predicting lifestyles and emergence of pathogens.</title>
        <authorList>
            <person name="Haridas S."/>
            <person name="Albert R."/>
            <person name="Binder M."/>
            <person name="Bloem J."/>
            <person name="Labutti K."/>
            <person name="Salamov A."/>
            <person name="Andreopoulos B."/>
            <person name="Baker S."/>
            <person name="Barry K."/>
            <person name="Bills G."/>
            <person name="Bluhm B."/>
            <person name="Cannon C."/>
            <person name="Castanera R."/>
            <person name="Culley D."/>
            <person name="Daum C."/>
            <person name="Ezra D."/>
            <person name="Gonzalez J."/>
            <person name="Henrissat B."/>
            <person name="Kuo A."/>
            <person name="Liang C."/>
            <person name="Lipzen A."/>
            <person name="Lutzoni F."/>
            <person name="Magnuson J."/>
            <person name="Mondo S."/>
            <person name="Nolan M."/>
            <person name="Ohm R."/>
            <person name="Pangilinan J."/>
            <person name="Park H.-J."/>
            <person name="Ramirez L."/>
            <person name="Alfaro M."/>
            <person name="Sun H."/>
            <person name="Tritt A."/>
            <person name="Yoshinaga Y."/>
            <person name="Zwiers L.-H."/>
            <person name="Turgeon B."/>
            <person name="Goodwin S."/>
            <person name="Spatafora J."/>
            <person name="Crous P."/>
            <person name="Grigoriev I."/>
        </authorList>
    </citation>
    <scope>NUCLEOTIDE SEQUENCE</scope>
    <source>
        <strain evidence="2">CBS 480.64</strain>
    </source>
</reference>
<protein>
    <submittedName>
        <fullName evidence="2">Uncharacterized protein</fullName>
    </submittedName>
</protein>
<dbReference type="EMBL" id="MU006036">
    <property type="protein sequence ID" value="KAF2857582.1"/>
    <property type="molecule type" value="Genomic_DNA"/>
</dbReference>
<evidence type="ECO:0000313" key="2">
    <source>
        <dbReference type="EMBL" id="KAF2857582.1"/>
    </source>
</evidence>
<feature type="region of interest" description="Disordered" evidence="1">
    <location>
        <begin position="114"/>
        <end position="139"/>
    </location>
</feature>